<dbReference type="GO" id="GO:0016829">
    <property type="term" value="F:lyase activity"/>
    <property type="evidence" value="ECO:0007669"/>
    <property type="project" value="UniProtKB-KW"/>
</dbReference>
<evidence type="ECO:0000256" key="3">
    <source>
        <dbReference type="ARBA" id="ARBA00022764"/>
    </source>
</evidence>
<feature type="domain" description="Alginate lyase" evidence="7">
    <location>
        <begin position="793"/>
        <end position="1014"/>
    </location>
</feature>
<dbReference type="PANTHER" id="PTHR39210:SF1">
    <property type="entry name" value="HEPARIN-SULFATE LYASE"/>
    <property type="match status" value="1"/>
</dbReference>
<proteinExistence type="predicted"/>
<feature type="signal peptide" evidence="6">
    <location>
        <begin position="1"/>
        <end position="25"/>
    </location>
</feature>
<evidence type="ECO:0000259" key="7">
    <source>
        <dbReference type="Pfam" id="PF05426"/>
    </source>
</evidence>
<evidence type="ECO:0000256" key="1">
    <source>
        <dbReference type="ARBA" id="ARBA00004418"/>
    </source>
</evidence>
<reference evidence="9" key="1">
    <citation type="submission" date="2021-03" db="EMBL/GenBank/DDBJ databases">
        <authorList>
            <person name="Wang G."/>
        </authorList>
    </citation>
    <scope>NUCLEOTIDE SEQUENCE</scope>
    <source>
        <strain evidence="9">KCTC 12899</strain>
    </source>
</reference>
<evidence type="ECO:0000313" key="9">
    <source>
        <dbReference type="EMBL" id="MBO1321915.1"/>
    </source>
</evidence>
<dbReference type="Gene3D" id="1.50.10.100">
    <property type="entry name" value="Chondroitin AC/alginate lyase"/>
    <property type="match status" value="1"/>
</dbReference>
<protein>
    <submittedName>
        <fullName evidence="9">Heparinase II/III family protein</fullName>
    </submittedName>
</protein>
<evidence type="ECO:0000256" key="4">
    <source>
        <dbReference type="ARBA" id="ARBA00023239"/>
    </source>
</evidence>
<keyword evidence="4" id="KW-0456">Lyase</keyword>
<comment type="subcellular location">
    <subcellularLocation>
        <location evidence="1">Periplasm</location>
    </subcellularLocation>
</comment>
<evidence type="ECO:0000259" key="8">
    <source>
        <dbReference type="Pfam" id="PF07940"/>
    </source>
</evidence>
<dbReference type="InterPro" id="IPR039513">
    <property type="entry name" value="PL-6"/>
</dbReference>
<accession>A0A8J7QGK9</accession>
<dbReference type="InterPro" id="IPR012334">
    <property type="entry name" value="Pectin_lyas_fold"/>
</dbReference>
<feature type="domain" description="Heparinase II/III-like C-terminal" evidence="8">
    <location>
        <begin position="1097"/>
        <end position="1364"/>
    </location>
</feature>
<dbReference type="SUPFAM" id="SSF48230">
    <property type="entry name" value="Chondroitin AC/alginate lyase"/>
    <property type="match status" value="1"/>
</dbReference>
<dbReference type="Gene3D" id="2.160.20.10">
    <property type="entry name" value="Single-stranded right-handed beta-helix, Pectin lyase-like"/>
    <property type="match status" value="2"/>
</dbReference>
<dbReference type="Gene3D" id="2.70.98.70">
    <property type="match status" value="1"/>
</dbReference>
<dbReference type="Proteomes" id="UP000664417">
    <property type="component" value="Unassembled WGS sequence"/>
</dbReference>
<keyword evidence="2 6" id="KW-0732">Signal</keyword>
<dbReference type="PANTHER" id="PTHR39210">
    <property type="entry name" value="HEPARIN-SULFATE LYASE"/>
    <property type="match status" value="1"/>
</dbReference>
<dbReference type="InterPro" id="IPR011050">
    <property type="entry name" value="Pectin_lyase_fold/virulence"/>
</dbReference>
<feature type="chain" id="PRO_5035169094" evidence="6">
    <location>
        <begin position="26"/>
        <end position="1458"/>
    </location>
</feature>
<evidence type="ECO:0000256" key="5">
    <source>
        <dbReference type="SAM" id="MobiDB-lite"/>
    </source>
</evidence>
<evidence type="ECO:0000256" key="2">
    <source>
        <dbReference type="ARBA" id="ARBA00022729"/>
    </source>
</evidence>
<organism evidence="9 10">
    <name type="scientific">Acanthopleuribacter pedis</name>
    <dbReference type="NCBI Taxonomy" id="442870"/>
    <lineage>
        <taxon>Bacteria</taxon>
        <taxon>Pseudomonadati</taxon>
        <taxon>Acidobacteriota</taxon>
        <taxon>Holophagae</taxon>
        <taxon>Acanthopleuribacterales</taxon>
        <taxon>Acanthopleuribacteraceae</taxon>
        <taxon>Acanthopleuribacter</taxon>
    </lineage>
</organism>
<dbReference type="InterPro" id="IPR008397">
    <property type="entry name" value="Alginate_lyase_dom"/>
</dbReference>
<keyword evidence="3" id="KW-0574">Periplasm</keyword>
<name>A0A8J7QGK9_9BACT</name>
<dbReference type="InterPro" id="IPR008929">
    <property type="entry name" value="Chondroitin_lyas"/>
</dbReference>
<dbReference type="GO" id="GO:0042597">
    <property type="term" value="C:periplasmic space"/>
    <property type="evidence" value="ECO:0007669"/>
    <property type="project" value="UniProtKB-SubCell"/>
</dbReference>
<keyword evidence="10" id="KW-1185">Reference proteome</keyword>
<evidence type="ECO:0000256" key="6">
    <source>
        <dbReference type="SAM" id="SignalP"/>
    </source>
</evidence>
<dbReference type="InterPro" id="IPR012480">
    <property type="entry name" value="Hepar_II_III_C"/>
</dbReference>
<evidence type="ECO:0000313" key="10">
    <source>
        <dbReference type="Proteomes" id="UP000664417"/>
    </source>
</evidence>
<dbReference type="Pfam" id="PF07940">
    <property type="entry name" value="Hepar_II_III_C"/>
    <property type="match status" value="1"/>
</dbReference>
<comment type="caution">
    <text evidence="9">The sequence shown here is derived from an EMBL/GenBank/DDBJ whole genome shotgun (WGS) entry which is preliminary data.</text>
</comment>
<feature type="region of interest" description="Disordered" evidence="5">
    <location>
        <begin position="730"/>
        <end position="750"/>
    </location>
</feature>
<dbReference type="SUPFAM" id="SSF51126">
    <property type="entry name" value="Pectin lyase-like"/>
    <property type="match status" value="2"/>
</dbReference>
<dbReference type="RefSeq" id="WP_207861887.1">
    <property type="nucleotide sequence ID" value="NZ_JAFREP010000029.1"/>
</dbReference>
<dbReference type="Pfam" id="PF05426">
    <property type="entry name" value="Alginate_lyase"/>
    <property type="match status" value="1"/>
</dbReference>
<sequence length="1458" mass="161360">MHRFPNIHLWVSLFCLALSFQTLQAATVLVDSQDAYREALKKAVPGDTIRLKNGTWPDFEILFSGQGEPGRPITLTAETKGQVILTGRANLRLAGRHLVVSGLVFRDGWSPTNTVIAFRRNKKERAYHSRVTEVVIDHYNPPARFENSFWVVMAGKHNRFDHNHLVGKTNQGVTMAVRLDHEDDRENHHRIDHNYFGPRPVLGANGGETLRIGTSKYSLTQSATLVENNVFDRCNGEVEIISVKSGGNILRGNLFLESQGTLTLRHGNDNLVENNLFLGNGRPHTGGIRVINKRQTVRNNYFEGLTGHRFGAALVIMNGVPDSPINRYHQVEDSLIENNSLIDCNHIELAAGADAERSAPPIRTDFRNNLIVHRAGKPVIAVYDDLSGVRFENNLHHPIENPLPLPGFIAESVKMSRGANGLLYPEPFPGVGTSPSLSNLNLADTGVAWYPKPDRDPIFDTGRTLRVAPQEGALAAALADAKAGDRLLLAPGEHHATTILVVDKPITLAAAQPDQSTRLSFARSSLFELAEGGSLKLTGLTLTGASAPDRAGNSLIRTSRTGLRHNYRLVVENTSVRDLNTNHSFHFFSPGKHTFADQIRLHNCHFSNLTGHVLHLNKEPEDLGVYNGETIEIRDSTFTDIAGTLADIYRGGTDESTFGPRFTLHRAKLARVGGGTRNKSDASLRLWGVQDTQITDILVEDSRPIRIQHTVGEPRTRLINPQFINTPQPVIRERHDPSGNEPSGNEPFSAPTLLLSAAEADTLRDNLMQSPRFQRSLAATEKKVIAYFRNPPDVPQPTDPGGGYTHEQHKRNGVAIHDAGILYQITGNEEHAHRAVALLKAYADLYPGLGPHPQQKKQAPGRLFWQSLNEAVWLTYAVQGAAAVWPRLSRAERKHLESGLLRPMAEFLSSGQPRTFDKIHNHGTWAAAAVGMTGYLLGDKAYVEKALYGLKRDGSAGFLKQLDRLFSPDGYYTEGPYYQRYALMPVILFAAAIHNNEPERAIFQYRDQIILKAVRSCVDLSYNGLFFPINDAIKSKGLDTVELRYGIAAAYRLTGDAGLLSIAQNQSAAVLTRAGFETARAIDQGLARPYPFQSRVLRDGPSGKQGALVVMRDGSEIGHQALVFKATAQGMGHGHFDKLNWLFYDNGHEIITDYGAARFLNVPQKNGGRYLPENQSWAKQTAAHNTLVVDQRSHFDGKRTKADAAHPHLTFWEQNERIHIAAATMTDAYPGLQFQRTLAQIKGPGAGPPMVVDLLKVTAKGPHQYDLPLHFAGRLIASTPRLVSETNQLHPLGQSAGYQHLWRRAQAKTREGRSFSVTWLHGSRFYTYTTLAERDDTLLLAELGAQDPDFNLRPQQALILRTAPNRGNHTFVSVLEPHGATSAAEETTVGTQGRLRSLSRITRGDLDLIQLASHDGTLWYLAVSHDARADQRHQISHDDTTFTWQGFYGLFNHQGETL</sequence>
<dbReference type="CDD" id="cd14251">
    <property type="entry name" value="PL-6"/>
    <property type="match status" value="1"/>
</dbReference>
<gene>
    <name evidence="9" type="ORF">J3U88_25770</name>
</gene>
<dbReference type="EMBL" id="JAFREP010000029">
    <property type="protein sequence ID" value="MBO1321915.1"/>
    <property type="molecule type" value="Genomic_DNA"/>
</dbReference>
<dbReference type="Pfam" id="PF14592">
    <property type="entry name" value="Chondroitinas_B"/>
    <property type="match status" value="1"/>
</dbReference>